<dbReference type="Proteomes" id="UP001610335">
    <property type="component" value="Unassembled WGS sequence"/>
</dbReference>
<dbReference type="EMBL" id="JBFXLS010000084">
    <property type="protein sequence ID" value="KAL2818464.1"/>
    <property type="molecule type" value="Genomic_DNA"/>
</dbReference>
<accession>A0ABR4HSK0</accession>
<evidence type="ECO:0000313" key="2">
    <source>
        <dbReference type="Proteomes" id="UP001610335"/>
    </source>
</evidence>
<reference evidence="1 2" key="1">
    <citation type="submission" date="2024-07" db="EMBL/GenBank/DDBJ databases">
        <title>Section-level genome sequencing and comparative genomics of Aspergillus sections Usti and Cavernicolus.</title>
        <authorList>
            <consortium name="Lawrence Berkeley National Laboratory"/>
            <person name="Nybo J.L."/>
            <person name="Vesth T.C."/>
            <person name="Theobald S."/>
            <person name="Frisvad J.C."/>
            <person name="Larsen T.O."/>
            <person name="Kjaerboelling I."/>
            <person name="Rothschild-Mancinelli K."/>
            <person name="Lyhne E.K."/>
            <person name="Kogle M.E."/>
            <person name="Barry K."/>
            <person name="Clum A."/>
            <person name="Na H."/>
            <person name="Ledsgaard L."/>
            <person name="Lin J."/>
            <person name="Lipzen A."/>
            <person name="Kuo A."/>
            <person name="Riley R."/>
            <person name="Mondo S."/>
            <person name="LaButti K."/>
            <person name="Haridas S."/>
            <person name="Pangalinan J."/>
            <person name="Salamov A.A."/>
            <person name="Simmons B.A."/>
            <person name="Magnuson J.K."/>
            <person name="Chen J."/>
            <person name="Drula E."/>
            <person name="Henrissat B."/>
            <person name="Wiebenga A."/>
            <person name="Lubbers R.J."/>
            <person name="Gomes A.C."/>
            <person name="Makela M.R."/>
            <person name="Stajich J."/>
            <person name="Grigoriev I.V."/>
            <person name="Mortensen U.H."/>
            <person name="De vries R.P."/>
            <person name="Baker S.E."/>
            <person name="Andersen M.R."/>
        </authorList>
    </citation>
    <scope>NUCLEOTIDE SEQUENCE [LARGE SCALE GENOMIC DNA]</scope>
    <source>
        <strain evidence="1 2">CBS 600.67</strain>
    </source>
</reference>
<protein>
    <submittedName>
        <fullName evidence="1">Uncharacterized protein</fullName>
    </submittedName>
</protein>
<proteinExistence type="predicted"/>
<name>A0ABR4HSK0_9EURO</name>
<gene>
    <name evidence="1" type="ORF">BDW59DRAFT_152151</name>
</gene>
<evidence type="ECO:0000313" key="1">
    <source>
        <dbReference type="EMBL" id="KAL2818464.1"/>
    </source>
</evidence>
<sequence>MRAASENIPMPGMGKHLRRFANCFVVTWASMFLWRGRSGRQEEEPFRVMISTSWRFAVGFTEILRDEQVDDRH</sequence>
<comment type="caution">
    <text evidence="1">The sequence shown here is derived from an EMBL/GenBank/DDBJ whole genome shotgun (WGS) entry which is preliminary data.</text>
</comment>
<organism evidence="1 2">
    <name type="scientific">Aspergillus cavernicola</name>
    <dbReference type="NCBI Taxonomy" id="176166"/>
    <lineage>
        <taxon>Eukaryota</taxon>
        <taxon>Fungi</taxon>
        <taxon>Dikarya</taxon>
        <taxon>Ascomycota</taxon>
        <taxon>Pezizomycotina</taxon>
        <taxon>Eurotiomycetes</taxon>
        <taxon>Eurotiomycetidae</taxon>
        <taxon>Eurotiales</taxon>
        <taxon>Aspergillaceae</taxon>
        <taxon>Aspergillus</taxon>
        <taxon>Aspergillus subgen. Nidulantes</taxon>
    </lineage>
</organism>
<keyword evidence="2" id="KW-1185">Reference proteome</keyword>